<gene>
    <name evidence="1" type="ORF">ABW06_15590</name>
</gene>
<evidence type="ECO:0000313" key="2">
    <source>
        <dbReference type="Proteomes" id="UP000036196"/>
    </source>
</evidence>
<protein>
    <submittedName>
        <fullName evidence="1">2-oxo-3-deoxygalactonate kinase</fullName>
    </submittedName>
</protein>
<dbReference type="RefSeq" id="WP_048279555.1">
    <property type="nucleotide sequence ID" value="NZ_LDZF01000016.1"/>
</dbReference>
<organism evidence="1 2">
    <name type="scientific">Pluralibacter gergoviae</name>
    <name type="common">Enterobacter gergoviae</name>
    <dbReference type="NCBI Taxonomy" id="61647"/>
    <lineage>
        <taxon>Bacteria</taxon>
        <taxon>Pseudomonadati</taxon>
        <taxon>Pseudomonadota</taxon>
        <taxon>Gammaproteobacteria</taxon>
        <taxon>Enterobacterales</taxon>
        <taxon>Enterobacteriaceae</taxon>
        <taxon>Pluralibacter</taxon>
    </lineage>
</organism>
<dbReference type="InterPro" id="IPR042257">
    <property type="entry name" value="DGOK_C"/>
</dbReference>
<evidence type="ECO:0000313" key="1">
    <source>
        <dbReference type="EMBL" id="KMK12680.1"/>
    </source>
</evidence>
<dbReference type="Pfam" id="PF05035">
    <property type="entry name" value="DGOK"/>
    <property type="match status" value="1"/>
</dbReference>
<dbReference type="Proteomes" id="UP000036196">
    <property type="component" value="Unassembled WGS sequence"/>
</dbReference>
<name>A0A0J5L1I1_PLUGE</name>
<dbReference type="EMBL" id="LDZF01000016">
    <property type="protein sequence ID" value="KMK12680.1"/>
    <property type="molecule type" value="Genomic_DNA"/>
</dbReference>
<dbReference type="eggNOG" id="COG3734">
    <property type="taxonomic scope" value="Bacteria"/>
</dbReference>
<keyword evidence="1" id="KW-0418">Kinase</keyword>
<dbReference type="AlphaFoldDB" id="A0A0J5L1I1"/>
<dbReference type="Gene3D" id="3.30.420.310">
    <property type="entry name" value="2-keto-3-deoxy-galactonokinase, C-terminal domain"/>
    <property type="match status" value="1"/>
</dbReference>
<dbReference type="InterPro" id="IPR007729">
    <property type="entry name" value="DGOK"/>
</dbReference>
<dbReference type="GO" id="GO:0008671">
    <property type="term" value="F:2-dehydro-3-deoxygalactonokinase activity"/>
    <property type="evidence" value="ECO:0007669"/>
    <property type="project" value="InterPro"/>
</dbReference>
<proteinExistence type="predicted"/>
<dbReference type="STRING" id="61647.LG71_25250"/>
<reference evidence="1 2" key="1">
    <citation type="submission" date="2015-05" db="EMBL/GenBank/DDBJ databases">
        <title>Genome sequences of Pluralibacter gergoviae.</title>
        <authorList>
            <person name="Greninger A.L."/>
            <person name="Miller S."/>
        </authorList>
    </citation>
    <scope>NUCLEOTIDE SEQUENCE [LARGE SCALE GENOMIC DNA]</scope>
    <source>
        <strain evidence="1 2">JS81F13</strain>
    </source>
</reference>
<sequence length="290" mass="31241">MENYIAVDWGSTHLRAWHIADGACVNRLSLPYGVTRIAPGEAPEIFRRHIAPWRGASPLPVVMAGMIGSDAGWRPVPYLACPLPLAGIGRGLYEVEEQVWIVPGLKLEREGEYGVMRGEETQLLGAMRLAPAACCVMPGTHSKWVGLSGSSVERFDTAMTGELHHLLMHHSLIGKGLPAQRRDDRAFTRGLEKGLGEPSLVNALFATRAARVLGALAETAVADALSGLLIGAEVATFSRRYRAEQITLVASDALAPRYRQAFACQGIAVSLCSGEAAFLQGIRSIIDGRY</sequence>
<keyword evidence="1" id="KW-0808">Transferase</keyword>
<dbReference type="Gene3D" id="3.30.420.300">
    <property type="entry name" value="2-keto-3-deoxy-galactonokinase, substrate binding domain"/>
    <property type="match status" value="1"/>
</dbReference>
<dbReference type="InterPro" id="IPR042258">
    <property type="entry name" value="DGOK_N"/>
</dbReference>
<dbReference type="PATRIC" id="fig|61647.15.peg.1307"/>
<accession>A0A0J5L1I1</accession>
<comment type="caution">
    <text evidence="1">The sequence shown here is derived from an EMBL/GenBank/DDBJ whole genome shotgun (WGS) entry which is preliminary data.</text>
</comment>
<keyword evidence="2" id="KW-1185">Reference proteome</keyword>
<dbReference type="GO" id="GO:0034194">
    <property type="term" value="P:D-galactonate catabolic process"/>
    <property type="evidence" value="ECO:0007669"/>
    <property type="project" value="InterPro"/>
</dbReference>